<organism evidence="1 2">
    <name type="scientific">Bacteroides ovatus</name>
    <dbReference type="NCBI Taxonomy" id="28116"/>
    <lineage>
        <taxon>Bacteria</taxon>
        <taxon>Pseudomonadati</taxon>
        <taxon>Bacteroidota</taxon>
        <taxon>Bacteroidia</taxon>
        <taxon>Bacteroidales</taxon>
        <taxon>Bacteroidaceae</taxon>
        <taxon>Bacteroides</taxon>
    </lineage>
</organism>
<dbReference type="GO" id="GO:0016209">
    <property type="term" value="F:antioxidant activity"/>
    <property type="evidence" value="ECO:0007669"/>
    <property type="project" value="InterPro"/>
</dbReference>
<dbReference type="Pfam" id="PF00578">
    <property type="entry name" value="AhpC-TSA"/>
    <property type="match status" value="1"/>
</dbReference>
<evidence type="ECO:0000313" key="2">
    <source>
        <dbReference type="Proteomes" id="UP000283329"/>
    </source>
</evidence>
<dbReference type="InterPro" id="IPR000866">
    <property type="entry name" value="AhpC/TSA"/>
</dbReference>
<dbReference type="PANTHER" id="PTHR42852">
    <property type="entry name" value="THIOL:DISULFIDE INTERCHANGE PROTEIN DSBE"/>
    <property type="match status" value="1"/>
</dbReference>
<comment type="caution">
    <text evidence="1">The sequence shown here is derived from an EMBL/GenBank/DDBJ whole genome shotgun (WGS) entry which is preliminary data.</text>
</comment>
<protein>
    <submittedName>
        <fullName evidence="1">TlpA family protein disulfide reductase</fullName>
    </submittedName>
</protein>
<dbReference type="PROSITE" id="PS51352">
    <property type="entry name" value="THIOREDOXIN_2"/>
    <property type="match status" value="1"/>
</dbReference>
<gene>
    <name evidence="1" type="ORF">DW206_21360</name>
</gene>
<dbReference type="Gene3D" id="3.40.30.10">
    <property type="entry name" value="Glutaredoxin"/>
    <property type="match status" value="1"/>
</dbReference>
<dbReference type="InterPro" id="IPR050553">
    <property type="entry name" value="Thioredoxin_ResA/DsbE_sf"/>
</dbReference>
<sequence length="403" mass="46166">MKIKLLLTILLLAETITANAQNAEKEYLKKVLTDLEKIESATYYVTNESWQPGDSTALSTLHGFIKEYDNPMDSTIGASYVSLDANDTTKLEFCYDGNIRALPYHENKKLAIDDFTFRPLPFRLVSPPFFNHAKNIIRYALTTKDHIVTELKDEGDNYYFKLVIDENQQVEFFGKAYHMPLPPFDIGSTTSIYELWINKSNDLPYKKRREMSHDISVSTCSNLAINRHTIYDFNASDYFPKDYEIVKYSDLYKKKAEPTASSLIGKKAPGWILENIEAQPVSLADYKSKIILINFTGIGCGACQAAIPFLKQLKESFTSEEFELIAIESWSRKVSAIRNYAKRKELNYTILNATNEVIKQYQTGGAAPYFFIVDQERIIRKVIRGYSNENTDKEIINAIKELL</sequence>
<evidence type="ECO:0000313" key="1">
    <source>
        <dbReference type="EMBL" id="RHH41225.1"/>
    </source>
</evidence>
<dbReference type="RefSeq" id="WP_004323774.1">
    <property type="nucleotide sequence ID" value="NZ_BAABYV010000001.1"/>
</dbReference>
<dbReference type="CDD" id="cd02966">
    <property type="entry name" value="TlpA_like_family"/>
    <property type="match status" value="1"/>
</dbReference>
<dbReference type="GO" id="GO:0016491">
    <property type="term" value="F:oxidoreductase activity"/>
    <property type="evidence" value="ECO:0007669"/>
    <property type="project" value="InterPro"/>
</dbReference>
<dbReference type="EMBL" id="QRJR01000029">
    <property type="protein sequence ID" value="RHH41225.1"/>
    <property type="molecule type" value="Genomic_DNA"/>
</dbReference>
<reference evidence="1 2" key="1">
    <citation type="submission" date="2018-08" db="EMBL/GenBank/DDBJ databases">
        <title>A genome reference for cultivated species of the human gut microbiota.</title>
        <authorList>
            <person name="Zou Y."/>
            <person name="Xue W."/>
            <person name="Luo G."/>
        </authorList>
    </citation>
    <scope>NUCLEOTIDE SEQUENCE [LARGE SCALE GENOMIC DNA]</scope>
    <source>
        <strain evidence="1 2">AM17-48</strain>
    </source>
</reference>
<name>A0A1Y4PYR3_BACOV</name>
<accession>A0A1Y4PYR3</accession>
<dbReference type="Proteomes" id="UP000283329">
    <property type="component" value="Unassembled WGS sequence"/>
</dbReference>
<dbReference type="SUPFAM" id="SSF52833">
    <property type="entry name" value="Thioredoxin-like"/>
    <property type="match status" value="1"/>
</dbReference>
<dbReference type="PANTHER" id="PTHR42852:SF17">
    <property type="entry name" value="THIOREDOXIN-LIKE PROTEIN HI_1115"/>
    <property type="match status" value="1"/>
</dbReference>
<dbReference type="InterPro" id="IPR013766">
    <property type="entry name" value="Thioredoxin_domain"/>
</dbReference>
<dbReference type="InterPro" id="IPR036249">
    <property type="entry name" value="Thioredoxin-like_sf"/>
</dbReference>
<dbReference type="AlphaFoldDB" id="A0A1Y4PYR3"/>
<proteinExistence type="predicted"/>